<dbReference type="Pfam" id="PF19700">
    <property type="entry name" value="DUF6198"/>
    <property type="match status" value="1"/>
</dbReference>
<dbReference type="PANTHER" id="PTHR40078">
    <property type="entry name" value="INTEGRAL MEMBRANE PROTEIN-RELATED"/>
    <property type="match status" value="1"/>
</dbReference>
<name>A0A1C4VEW8_9ACTN</name>
<accession>A0A1C4VEW8</accession>
<dbReference type="RefSeq" id="WP_091260502.1">
    <property type="nucleotide sequence ID" value="NZ_FMCS01000002.1"/>
</dbReference>
<keyword evidence="1" id="KW-0812">Transmembrane</keyword>
<evidence type="ECO:0000313" key="2">
    <source>
        <dbReference type="EMBL" id="SCE82279.1"/>
    </source>
</evidence>
<protein>
    <submittedName>
        <fullName evidence="2">Uncharacterized membrane protein YczE</fullName>
    </submittedName>
</protein>
<dbReference type="Proteomes" id="UP000199629">
    <property type="component" value="Unassembled WGS sequence"/>
</dbReference>
<gene>
    <name evidence="2" type="ORF">GA0070214_102282</name>
</gene>
<dbReference type="AlphaFoldDB" id="A0A1C4VEW8"/>
<feature type="transmembrane region" description="Helical" evidence="1">
    <location>
        <begin position="51"/>
        <end position="69"/>
    </location>
</feature>
<reference evidence="3" key="1">
    <citation type="submission" date="2016-06" db="EMBL/GenBank/DDBJ databases">
        <authorList>
            <person name="Varghese N."/>
            <person name="Submissions Spin"/>
        </authorList>
    </citation>
    <scope>NUCLEOTIDE SEQUENCE [LARGE SCALE GENOMIC DNA]</scope>
    <source>
        <strain evidence="3">DSM 45246</strain>
    </source>
</reference>
<keyword evidence="1" id="KW-0472">Membrane</keyword>
<dbReference type="EMBL" id="FMCS01000002">
    <property type="protein sequence ID" value="SCE82279.1"/>
    <property type="molecule type" value="Genomic_DNA"/>
</dbReference>
<feature type="transmembrane region" description="Helical" evidence="1">
    <location>
        <begin position="105"/>
        <end position="125"/>
    </location>
</feature>
<keyword evidence="3" id="KW-1185">Reference proteome</keyword>
<keyword evidence="1" id="KW-1133">Transmembrane helix</keyword>
<dbReference type="PANTHER" id="PTHR40078:SF1">
    <property type="entry name" value="INTEGRAL MEMBRANE PROTEIN"/>
    <property type="match status" value="1"/>
</dbReference>
<organism evidence="2 3">
    <name type="scientific">Micromonospora chaiyaphumensis</name>
    <dbReference type="NCBI Taxonomy" id="307119"/>
    <lineage>
        <taxon>Bacteria</taxon>
        <taxon>Bacillati</taxon>
        <taxon>Actinomycetota</taxon>
        <taxon>Actinomycetes</taxon>
        <taxon>Micromonosporales</taxon>
        <taxon>Micromonosporaceae</taxon>
        <taxon>Micromonospora</taxon>
    </lineage>
</organism>
<feature type="transmembrane region" description="Helical" evidence="1">
    <location>
        <begin position="12"/>
        <end position="31"/>
    </location>
</feature>
<sequence>MSTTLPGRLVRLLAGLSLFGASVALMVRADLGLSSWDVLHQGLAARTGLPLGWIVNGVALLVLLLWFPLRQRPGVGTVANVALVGLALDAVLAVLPPLSALPARIGLLLLGVLLNGVATGLYLGARLGPGPRDGLMTGLAARGLPVGRVRTLIELAVLALGWLLGGTVGPGTLLYALAIGPLAQFLIPRLAVPVPGRPAPTGVTPPCPA</sequence>
<feature type="transmembrane region" description="Helical" evidence="1">
    <location>
        <begin position="81"/>
        <end position="99"/>
    </location>
</feature>
<proteinExistence type="predicted"/>
<dbReference type="InterPro" id="IPR038750">
    <property type="entry name" value="YczE/YyaS-like"/>
</dbReference>
<evidence type="ECO:0000256" key="1">
    <source>
        <dbReference type="SAM" id="Phobius"/>
    </source>
</evidence>
<evidence type="ECO:0000313" key="3">
    <source>
        <dbReference type="Proteomes" id="UP000199629"/>
    </source>
</evidence>